<feature type="region of interest" description="Disordered" evidence="4">
    <location>
        <begin position="1"/>
        <end position="55"/>
    </location>
</feature>
<feature type="compositionally biased region" description="Pro residues" evidence="4">
    <location>
        <begin position="1"/>
        <end position="12"/>
    </location>
</feature>
<dbReference type="PANTHER" id="PTHR13848">
    <property type="entry name" value="PROTEIN YIPPEE-LIKE CG15309-RELATED"/>
    <property type="match status" value="1"/>
</dbReference>
<dbReference type="KEGG" id="pfj:MYCFIDRAFT_211810"/>
<dbReference type="VEuPathDB" id="FungiDB:MYCFIDRAFT_211810"/>
<evidence type="ECO:0000256" key="1">
    <source>
        <dbReference type="ARBA" id="ARBA00005613"/>
    </source>
</evidence>
<dbReference type="AlphaFoldDB" id="M3AV03"/>
<dbReference type="InterPro" id="IPR034751">
    <property type="entry name" value="Yippee"/>
</dbReference>
<feature type="region of interest" description="Disordered" evidence="4">
    <location>
        <begin position="183"/>
        <end position="203"/>
    </location>
</feature>
<dbReference type="eggNOG" id="KOG3399">
    <property type="taxonomic scope" value="Eukaryota"/>
</dbReference>
<evidence type="ECO:0000313" key="6">
    <source>
        <dbReference type="EMBL" id="EME81312.1"/>
    </source>
</evidence>
<gene>
    <name evidence="6" type="ORF">MYCFIDRAFT_211810</name>
</gene>
<feature type="compositionally biased region" description="Low complexity" evidence="4">
    <location>
        <begin position="34"/>
        <end position="45"/>
    </location>
</feature>
<dbReference type="Proteomes" id="UP000016932">
    <property type="component" value="Unassembled WGS sequence"/>
</dbReference>
<keyword evidence="2" id="KW-0479">Metal-binding</keyword>
<feature type="compositionally biased region" description="Low complexity" evidence="4">
    <location>
        <begin position="100"/>
        <end position="109"/>
    </location>
</feature>
<reference evidence="6 7" key="1">
    <citation type="journal article" date="2012" name="PLoS Pathog.">
        <title>Diverse lifestyles and strategies of plant pathogenesis encoded in the genomes of eighteen Dothideomycetes fungi.</title>
        <authorList>
            <person name="Ohm R.A."/>
            <person name="Feau N."/>
            <person name="Henrissat B."/>
            <person name="Schoch C.L."/>
            <person name="Horwitz B.A."/>
            <person name="Barry K.W."/>
            <person name="Condon B.J."/>
            <person name="Copeland A.C."/>
            <person name="Dhillon B."/>
            <person name="Glaser F."/>
            <person name="Hesse C.N."/>
            <person name="Kosti I."/>
            <person name="LaButti K."/>
            <person name="Lindquist E.A."/>
            <person name="Lucas S."/>
            <person name="Salamov A.A."/>
            <person name="Bradshaw R.E."/>
            <person name="Ciuffetti L."/>
            <person name="Hamelin R.C."/>
            <person name="Kema G.H.J."/>
            <person name="Lawrence C."/>
            <person name="Scott J.A."/>
            <person name="Spatafora J.W."/>
            <person name="Turgeon B.G."/>
            <person name="de Wit P.J.G.M."/>
            <person name="Zhong S."/>
            <person name="Goodwin S.B."/>
            <person name="Grigoriev I.V."/>
        </authorList>
    </citation>
    <scope>NUCLEOTIDE SEQUENCE [LARGE SCALE GENOMIC DNA]</scope>
    <source>
        <strain evidence="6 7">CIRAD86</strain>
    </source>
</reference>
<sequence length="238" mass="26511">MPFPTLPSPPTLFPTYLLPSNPFRRRNRKPSLESTTSSSSSSTTSPSPPTNAPTFLTTHTSHLRCARCLSDLALSSQIISKGFTGRHGRAYLVAPPSPSSPSKTPSRTTDPLPNLPNTYTHKPVPRQLVTGAHTVGDISCAQCGAVLGWKYIHAEEESQKYKVGKFILEMKRVCRSCRWEGEEEGEEGMGEEEEEEVEFDSDDEEECELLFLGQWTQERAREIRRGKEGRGFPNVVVE</sequence>
<evidence type="ECO:0000259" key="5">
    <source>
        <dbReference type="PROSITE" id="PS51792"/>
    </source>
</evidence>
<proteinExistence type="inferred from homology"/>
<name>M3AV03_PSEFD</name>
<evidence type="ECO:0000313" key="7">
    <source>
        <dbReference type="Proteomes" id="UP000016932"/>
    </source>
</evidence>
<dbReference type="GO" id="GO:0046872">
    <property type="term" value="F:metal ion binding"/>
    <property type="evidence" value="ECO:0007669"/>
    <property type="project" value="UniProtKB-KW"/>
</dbReference>
<feature type="domain" description="Yippee" evidence="5">
    <location>
        <begin position="61"/>
        <end position="177"/>
    </location>
</feature>
<keyword evidence="7" id="KW-1185">Reference proteome</keyword>
<dbReference type="Pfam" id="PF03226">
    <property type="entry name" value="Yippee-Mis18"/>
    <property type="match status" value="1"/>
</dbReference>
<dbReference type="STRING" id="383855.M3AV03"/>
<dbReference type="GeneID" id="19337514"/>
<evidence type="ECO:0000256" key="3">
    <source>
        <dbReference type="ARBA" id="ARBA00022833"/>
    </source>
</evidence>
<dbReference type="InterPro" id="IPR039058">
    <property type="entry name" value="Yippee_fam"/>
</dbReference>
<protein>
    <recommendedName>
        <fullName evidence="5">Yippee domain-containing protein</fullName>
    </recommendedName>
</protein>
<evidence type="ECO:0000256" key="2">
    <source>
        <dbReference type="ARBA" id="ARBA00022723"/>
    </source>
</evidence>
<dbReference type="EMBL" id="KB446560">
    <property type="protein sequence ID" value="EME81312.1"/>
    <property type="molecule type" value="Genomic_DNA"/>
</dbReference>
<feature type="region of interest" description="Disordered" evidence="4">
    <location>
        <begin position="90"/>
        <end position="123"/>
    </location>
</feature>
<dbReference type="OrthoDB" id="6407410at2759"/>
<comment type="similarity">
    <text evidence="1">Belongs to the yippee family.</text>
</comment>
<accession>M3AV03</accession>
<dbReference type="HOGENOM" id="CLU_043857_0_1_1"/>
<evidence type="ECO:0000256" key="4">
    <source>
        <dbReference type="SAM" id="MobiDB-lite"/>
    </source>
</evidence>
<keyword evidence="3" id="KW-0862">Zinc</keyword>
<organism evidence="6 7">
    <name type="scientific">Pseudocercospora fijiensis (strain CIRAD86)</name>
    <name type="common">Black leaf streak disease fungus</name>
    <name type="synonym">Mycosphaerella fijiensis</name>
    <dbReference type="NCBI Taxonomy" id="383855"/>
    <lineage>
        <taxon>Eukaryota</taxon>
        <taxon>Fungi</taxon>
        <taxon>Dikarya</taxon>
        <taxon>Ascomycota</taxon>
        <taxon>Pezizomycotina</taxon>
        <taxon>Dothideomycetes</taxon>
        <taxon>Dothideomycetidae</taxon>
        <taxon>Mycosphaerellales</taxon>
        <taxon>Mycosphaerellaceae</taxon>
        <taxon>Pseudocercospora</taxon>
    </lineage>
</organism>
<dbReference type="InterPro" id="IPR004910">
    <property type="entry name" value="Yippee/Mis18/Cereblon"/>
</dbReference>
<dbReference type="RefSeq" id="XP_007928537.1">
    <property type="nucleotide sequence ID" value="XM_007930346.1"/>
</dbReference>
<dbReference type="PROSITE" id="PS51792">
    <property type="entry name" value="YIPPEE"/>
    <property type="match status" value="1"/>
</dbReference>